<evidence type="ECO:0000256" key="10">
    <source>
        <dbReference type="PIRNR" id="PIRNR001174"/>
    </source>
</evidence>
<dbReference type="InterPro" id="IPR020568">
    <property type="entry name" value="Ribosomal_Su5_D2-typ_SF"/>
</dbReference>
<evidence type="ECO:0000256" key="13">
    <source>
        <dbReference type="PROSITE-ProRule" id="PRU01122"/>
    </source>
</evidence>
<dbReference type="EC" id="3.4.21.53" evidence="9 10"/>
<keyword evidence="4 9" id="KW-0547">Nucleotide-binding</keyword>
<dbReference type="SMART" id="SM00464">
    <property type="entry name" value="LON"/>
    <property type="match status" value="1"/>
</dbReference>
<evidence type="ECO:0000256" key="7">
    <source>
        <dbReference type="ARBA" id="ARBA00022840"/>
    </source>
</evidence>
<dbReference type="GO" id="GO:0004176">
    <property type="term" value="F:ATP-dependent peptidase activity"/>
    <property type="evidence" value="ECO:0007669"/>
    <property type="project" value="UniProtKB-UniRule"/>
</dbReference>
<dbReference type="SUPFAM" id="SSF88697">
    <property type="entry name" value="PUA domain-like"/>
    <property type="match status" value="1"/>
</dbReference>
<keyword evidence="8 9" id="KW-0346">Stress response</keyword>
<evidence type="ECO:0000256" key="11">
    <source>
        <dbReference type="PIRSR" id="PIRSR001174-1"/>
    </source>
</evidence>
<dbReference type="InterPro" id="IPR015947">
    <property type="entry name" value="PUA-like_sf"/>
</dbReference>
<sequence length="803" mass="88908">MTFDNQAVEIPQTLPMLPVRDIVVFPYMIIPLFVGREASIRSVEDALSKNRLIFLASQKDITEENPNPAGIYETGTVAKIMRMRKLSDGRVKILIQGEAKGRIKSFTKTSGSFEVSVEKIEDTVKAEHAEEVQGLVKTAKSHIEKTIALGKALSPDILLVLDDVTEPGRIADLIASNMGLKVADAQRVLETTDTKERLSLVCQLLQEEVETLTAQAKTRGHNPNDAQRGQRENFLREQMKAIKNELGEQGDSKSEEMDELKNKILTAGMPEAVQTESLKQLSRLERMHPDASEATMVRTYLDWMVDLPWGKQSEDILDIQRAKAILDEDHYDLQKAKDRVLEFLAVRKLKSTIKGPILCFSGPPGVGKTSLGRSIAKSMGREYFRIALGGVKDEAEIRGHRRTYVGAMPGKIIQALRQAKTRNPVIVLDEIDKMASDFKGDPSSAMLEVLDPEQNASFRDNYLNVDFDLSNVLFIATANVVENIPAALRDRMEMIYIPGYTENDKLLITKKHLIERQMEANGITSENIRFTDEGLKFLIAGYTREAGLRNLEREVGSVCRKVAKQVVMNETNFIEVNAKTVPELLGPPRFTRDDKMLESNVGVVQGLAWTQAGGEVLLIEALKMKGKGHLMLTGQLGDVMKESAHAAMSYARAHMDELGIDQEMFEKFDVHVHLPAGAIPKDGPSAGITLTTALVSLLTGTAVRNDIAMTGEVTLQGRVLPVGGIREKCLAALNLGITNVIIPMANAKDLEDIPTQFKEKMNFILAENLDEVFAVAFEKSEKFMKKLGTKRQEKKAKASTAAA</sequence>
<dbReference type="SUPFAM" id="SSF52540">
    <property type="entry name" value="P-loop containing nucleoside triphosphate hydrolases"/>
    <property type="match status" value="1"/>
</dbReference>
<evidence type="ECO:0000256" key="4">
    <source>
        <dbReference type="ARBA" id="ARBA00022741"/>
    </source>
</evidence>
<comment type="similarity">
    <text evidence="9 10 13 14">Belongs to the peptidase S16 family.</text>
</comment>
<evidence type="ECO:0000259" key="16">
    <source>
        <dbReference type="PROSITE" id="PS51787"/>
    </source>
</evidence>
<dbReference type="OrthoDB" id="5409139at2"/>
<evidence type="ECO:0000256" key="8">
    <source>
        <dbReference type="ARBA" id="ARBA00023016"/>
    </source>
</evidence>
<dbReference type="Pfam" id="PF02190">
    <property type="entry name" value="LON_substr_bdg"/>
    <property type="match status" value="1"/>
</dbReference>
<keyword evidence="2 9" id="KW-0963">Cytoplasm</keyword>
<dbReference type="GO" id="GO:0034605">
    <property type="term" value="P:cellular response to heat"/>
    <property type="evidence" value="ECO:0007669"/>
    <property type="project" value="UniProtKB-UniRule"/>
</dbReference>
<dbReference type="InterPro" id="IPR054594">
    <property type="entry name" value="Lon_lid"/>
</dbReference>
<dbReference type="PROSITE" id="PS51786">
    <property type="entry name" value="LON_PROTEOLYTIC"/>
    <property type="match status" value="1"/>
</dbReference>
<evidence type="ECO:0000256" key="12">
    <source>
        <dbReference type="PIRSR" id="PIRSR001174-2"/>
    </source>
</evidence>
<dbReference type="Gene3D" id="3.40.50.300">
    <property type="entry name" value="P-loop containing nucleotide triphosphate hydrolases"/>
    <property type="match status" value="1"/>
</dbReference>
<dbReference type="KEGG" id="bex:A11Q_2579"/>
<dbReference type="PRINTS" id="PR00830">
    <property type="entry name" value="ENDOLAPTASE"/>
</dbReference>
<dbReference type="PANTHER" id="PTHR10046">
    <property type="entry name" value="ATP DEPENDENT LON PROTEASE FAMILY MEMBER"/>
    <property type="match status" value="1"/>
</dbReference>
<proteinExistence type="evidence at transcript level"/>
<dbReference type="FunFam" id="3.40.50.300:FF:000382">
    <property type="entry name" value="Lon protease homolog 2, peroxisomal"/>
    <property type="match status" value="1"/>
</dbReference>
<keyword evidence="18" id="KW-1185">Reference proteome</keyword>
<dbReference type="InterPro" id="IPR008268">
    <property type="entry name" value="Peptidase_S16_AS"/>
</dbReference>
<comment type="induction">
    <text evidence="9">By heat shock.</text>
</comment>
<dbReference type="GO" id="GO:0043565">
    <property type="term" value="F:sequence-specific DNA binding"/>
    <property type="evidence" value="ECO:0007669"/>
    <property type="project" value="UniProtKB-UniRule"/>
</dbReference>
<dbReference type="EMBL" id="CP003537">
    <property type="protein sequence ID" value="AGH96795.1"/>
    <property type="molecule type" value="Genomic_DNA"/>
</dbReference>
<evidence type="ECO:0000256" key="2">
    <source>
        <dbReference type="ARBA" id="ARBA00022490"/>
    </source>
</evidence>
<dbReference type="RefSeq" id="WP_015471285.1">
    <property type="nucleotide sequence ID" value="NC_020813.1"/>
</dbReference>
<dbReference type="GO" id="GO:0005737">
    <property type="term" value="C:cytoplasm"/>
    <property type="evidence" value="ECO:0007669"/>
    <property type="project" value="UniProtKB-SubCell"/>
</dbReference>
<dbReference type="InterPro" id="IPR004815">
    <property type="entry name" value="Lon_bac/euk-typ"/>
</dbReference>
<dbReference type="MEROPS" id="S16.001"/>
<dbReference type="Gene3D" id="1.20.58.1480">
    <property type="match status" value="1"/>
</dbReference>
<dbReference type="GO" id="GO:0016887">
    <property type="term" value="F:ATP hydrolysis activity"/>
    <property type="evidence" value="ECO:0007669"/>
    <property type="project" value="UniProtKB-UniRule"/>
</dbReference>
<comment type="catalytic activity">
    <reaction evidence="9 10 13">
        <text>Hydrolysis of proteins in presence of ATP.</text>
        <dbReference type="EC" id="3.4.21.53"/>
    </reaction>
</comment>
<dbReference type="Proteomes" id="UP000012040">
    <property type="component" value="Chromosome"/>
</dbReference>
<dbReference type="AlphaFoldDB" id="M4VE74"/>
<dbReference type="Gene3D" id="2.30.130.40">
    <property type="entry name" value="LON domain-like"/>
    <property type="match status" value="1"/>
</dbReference>
<dbReference type="Pfam" id="PF05362">
    <property type="entry name" value="Lon_C"/>
    <property type="match status" value="1"/>
</dbReference>
<gene>
    <name evidence="9" type="primary">lon</name>
    <name evidence="17" type="ORF">A11Q_2579</name>
</gene>
<dbReference type="STRING" id="1184267.A11Q_2579"/>
<dbReference type="PROSITE" id="PS01046">
    <property type="entry name" value="LON_SER"/>
    <property type="match status" value="1"/>
</dbReference>
<dbReference type="HOGENOM" id="CLU_004109_4_3_7"/>
<keyword evidence="6 9" id="KW-0720">Serine protease</keyword>
<name>M4VE74_9BACT</name>
<protein>
    <recommendedName>
        <fullName evidence="9 10">Lon protease</fullName>
        <ecNumber evidence="9 10">3.4.21.53</ecNumber>
    </recommendedName>
    <alternativeName>
        <fullName evidence="9">ATP-dependent protease La</fullName>
    </alternativeName>
</protein>
<dbReference type="CDD" id="cd19500">
    <property type="entry name" value="RecA-like_Lon"/>
    <property type="match status" value="1"/>
</dbReference>
<evidence type="ECO:0000259" key="15">
    <source>
        <dbReference type="PROSITE" id="PS51786"/>
    </source>
</evidence>
<dbReference type="Pfam" id="PF00004">
    <property type="entry name" value="AAA"/>
    <property type="match status" value="1"/>
</dbReference>
<comment type="subunit">
    <text evidence="9 10">Homohexamer. Organized in a ring with a central cavity.</text>
</comment>
<dbReference type="HAMAP" id="MF_01973">
    <property type="entry name" value="lon_bact"/>
    <property type="match status" value="1"/>
</dbReference>
<comment type="subcellular location">
    <subcellularLocation>
        <location evidence="1 9 10">Cytoplasm</location>
    </subcellularLocation>
</comment>
<dbReference type="GO" id="GO:0006515">
    <property type="term" value="P:protein quality control for misfolded or incompletely synthesized proteins"/>
    <property type="evidence" value="ECO:0007669"/>
    <property type="project" value="UniProtKB-UniRule"/>
</dbReference>
<evidence type="ECO:0000313" key="18">
    <source>
        <dbReference type="Proteomes" id="UP000012040"/>
    </source>
</evidence>
<dbReference type="PIRSF" id="PIRSF001174">
    <property type="entry name" value="Lon_proteas"/>
    <property type="match status" value="1"/>
</dbReference>
<dbReference type="PROSITE" id="PS51787">
    <property type="entry name" value="LON_N"/>
    <property type="match status" value="1"/>
</dbReference>
<feature type="active site" evidence="9 11">
    <location>
        <position position="728"/>
    </location>
</feature>
<dbReference type="InterPro" id="IPR014721">
    <property type="entry name" value="Ribsml_uS5_D2-typ_fold_subgr"/>
</dbReference>
<dbReference type="InterPro" id="IPR003593">
    <property type="entry name" value="AAA+_ATPase"/>
</dbReference>
<evidence type="ECO:0000313" key="17">
    <source>
        <dbReference type="EMBL" id="AGH96795.1"/>
    </source>
</evidence>
<evidence type="ECO:0000256" key="1">
    <source>
        <dbReference type="ARBA" id="ARBA00004496"/>
    </source>
</evidence>
<dbReference type="InterPro" id="IPR027065">
    <property type="entry name" value="Lon_Prtase"/>
</dbReference>
<evidence type="ECO:0000256" key="6">
    <source>
        <dbReference type="ARBA" id="ARBA00022825"/>
    </source>
</evidence>
<reference evidence="17 18" key="1">
    <citation type="journal article" date="2013" name="ISME J.">
        <title>By their genes ye shall know them: genomic signatures of predatory bacteria.</title>
        <authorList>
            <person name="Pasternak Z."/>
            <person name="Pietrokovski S."/>
            <person name="Rotem O."/>
            <person name="Gophna U."/>
            <person name="Lurie-Weinberger M.N."/>
            <person name="Jurkevitch E."/>
        </authorList>
    </citation>
    <scope>NUCLEOTIDE SEQUENCE [LARGE SCALE GENOMIC DNA]</scope>
    <source>
        <strain evidence="17 18">JSS</strain>
    </source>
</reference>
<dbReference type="InterPro" id="IPR003959">
    <property type="entry name" value="ATPase_AAA_core"/>
</dbReference>
<dbReference type="InterPro" id="IPR008269">
    <property type="entry name" value="Lon_proteolytic"/>
</dbReference>
<accession>M4VE74</accession>
<dbReference type="SMART" id="SM00382">
    <property type="entry name" value="AAA"/>
    <property type="match status" value="1"/>
</dbReference>
<keyword evidence="3 9" id="KW-0645">Protease</keyword>
<dbReference type="SUPFAM" id="SSF54211">
    <property type="entry name" value="Ribosomal protein S5 domain 2-like"/>
    <property type="match status" value="1"/>
</dbReference>
<dbReference type="InterPro" id="IPR046336">
    <property type="entry name" value="Lon_prtase_N_sf"/>
</dbReference>
<dbReference type="InterPro" id="IPR003111">
    <property type="entry name" value="Lon_prtase_N"/>
</dbReference>
<evidence type="ECO:0000256" key="3">
    <source>
        <dbReference type="ARBA" id="ARBA00022670"/>
    </source>
</evidence>
<dbReference type="PATRIC" id="fig|1184267.3.peg.2607"/>
<dbReference type="Gene3D" id="1.20.5.5270">
    <property type="match status" value="1"/>
</dbReference>
<dbReference type="InterPro" id="IPR027543">
    <property type="entry name" value="Lon_bac"/>
</dbReference>
<dbReference type="Gene3D" id="1.10.8.60">
    <property type="match status" value="1"/>
</dbReference>
<dbReference type="InterPro" id="IPR027417">
    <property type="entry name" value="P-loop_NTPase"/>
</dbReference>
<organism evidence="17 18">
    <name type="scientific">Pseudobdellovibrio exovorus JSS</name>
    <dbReference type="NCBI Taxonomy" id="1184267"/>
    <lineage>
        <taxon>Bacteria</taxon>
        <taxon>Pseudomonadati</taxon>
        <taxon>Bdellovibrionota</taxon>
        <taxon>Bdellovibrionia</taxon>
        <taxon>Bdellovibrionales</taxon>
        <taxon>Pseudobdellovibrionaceae</taxon>
        <taxon>Pseudobdellovibrio</taxon>
    </lineage>
</organism>
<dbReference type="GO" id="GO:0005524">
    <property type="term" value="F:ATP binding"/>
    <property type="evidence" value="ECO:0007669"/>
    <property type="project" value="UniProtKB-UniRule"/>
</dbReference>
<dbReference type="NCBIfam" id="TIGR00763">
    <property type="entry name" value="lon"/>
    <property type="match status" value="1"/>
</dbReference>
<keyword evidence="5 9" id="KW-0378">Hydrolase</keyword>
<dbReference type="GO" id="GO:0004252">
    <property type="term" value="F:serine-type endopeptidase activity"/>
    <property type="evidence" value="ECO:0007669"/>
    <property type="project" value="UniProtKB-UniRule"/>
</dbReference>
<dbReference type="eggNOG" id="COG0466">
    <property type="taxonomic scope" value="Bacteria"/>
</dbReference>
<evidence type="ECO:0000256" key="5">
    <source>
        <dbReference type="ARBA" id="ARBA00022801"/>
    </source>
</evidence>
<comment type="function">
    <text evidence="9">ATP-dependent serine protease that mediates the selective degradation of mutant and abnormal proteins as well as certain short-lived regulatory proteins. Required for cellular homeostasis and for survival from DNA damage and developmental changes induced by stress. Degrades polypeptides processively to yield small peptide fragments that are 5 to 10 amino acids long. Binds to DNA in a double-stranded, site-specific manner.</text>
</comment>
<feature type="domain" description="Lon N-terminal" evidence="16">
    <location>
        <begin position="14"/>
        <end position="209"/>
    </location>
</feature>
<evidence type="ECO:0000256" key="9">
    <source>
        <dbReference type="HAMAP-Rule" id="MF_01973"/>
    </source>
</evidence>
<dbReference type="Pfam" id="PF22667">
    <property type="entry name" value="Lon_lid"/>
    <property type="match status" value="1"/>
</dbReference>
<evidence type="ECO:0000256" key="14">
    <source>
        <dbReference type="RuleBase" id="RU000591"/>
    </source>
</evidence>
<feature type="binding site" evidence="9 12">
    <location>
        <begin position="362"/>
        <end position="369"/>
    </location>
    <ligand>
        <name>ATP</name>
        <dbReference type="ChEBI" id="CHEBI:30616"/>
    </ligand>
</feature>
<feature type="domain" description="Lon proteolytic" evidence="15">
    <location>
        <begin position="598"/>
        <end position="779"/>
    </location>
</feature>
<dbReference type="Gene3D" id="3.30.230.10">
    <property type="match status" value="1"/>
</dbReference>
<feature type="active site" evidence="9 11">
    <location>
        <position position="685"/>
    </location>
</feature>
<keyword evidence="7 9" id="KW-0067">ATP-binding</keyword>